<dbReference type="Proteomes" id="UP001221898">
    <property type="component" value="Unassembled WGS sequence"/>
</dbReference>
<evidence type="ECO:0000313" key="2">
    <source>
        <dbReference type="EMBL" id="KAJ8404032.1"/>
    </source>
</evidence>
<reference evidence="2" key="1">
    <citation type="journal article" date="2023" name="Science">
        <title>Genome structures resolve the early diversification of teleost fishes.</title>
        <authorList>
            <person name="Parey E."/>
            <person name="Louis A."/>
            <person name="Montfort J."/>
            <person name="Bouchez O."/>
            <person name="Roques C."/>
            <person name="Iampietro C."/>
            <person name="Lluch J."/>
            <person name="Castinel A."/>
            <person name="Donnadieu C."/>
            <person name="Desvignes T."/>
            <person name="Floi Bucao C."/>
            <person name="Jouanno E."/>
            <person name="Wen M."/>
            <person name="Mejri S."/>
            <person name="Dirks R."/>
            <person name="Jansen H."/>
            <person name="Henkel C."/>
            <person name="Chen W.J."/>
            <person name="Zahm M."/>
            <person name="Cabau C."/>
            <person name="Klopp C."/>
            <person name="Thompson A.W."/>
            <person name="Robinson-Rechavi M."/>
            <person name="Braasch I."/>
            <person name="Lecointre G."/>
            <person name="Bobe J."/>
            <person name="Postlethwait J.H."/>
            <person name="Berthelot C."/>
            <person name="Roest Crollius H."/>
            <person name="Guiguen Y."/>
        </authorList>
    </citation>
    <scope>NUCLEOTIDE SEQUENCE</scope>
    <source>
        <strain evidence="2">NC1722</strain>
    </source>
</reference>
<sequence length="116" mass="12572">MARRPLGPSVLPSVTVARGAGKRSPPLATALAEECQQALAPSRRADELRDRPWDVELRAPSPGLRLLSPPVPDATHPHPHRRCDRPVRPPHPTAAIMIWSRVSKDGVSKGGSYIKA</sequence>
<organism evidence="2 3">
    <name type="scientific">Aldrovandia affinis</name>
    <dbReference type="NCBI Taxonomy" id="143900"/>
    <lineage>
        <taxon>Eukaryota</taxon>
        <taxon>Metazoa</taxon>
        <taxon>Chordata</taxon>
        <taxon>Craniata</taxon>
        <taxon>Vertebrata</taxon>
        <taxon>Euteleostomi</taxon>
        <taxon>Actinopterygii</taxon>
        <taxon>Neopterygii</taxon>
        <taxon>Teleostei</taxon>
        <taxon>Notacanthiformes</taxon>
        <taxon>Halosauridae</taxon>
        <taxon>Aldrovandia</taxon>
    </lineage>
</organism>
<dbReference type="EMBL" id="JAINUG010000055">
    <property type="protein sequence ID" value="KAJ8404032.1"/>
    <property type="molecule type" value="Genomic_DNA"/>
</dbReference>
<keyword evidence="3" id="KW-1185">Reference proteome</keyword>
<dbReference type="AlphaFoldDB" id="A0AAD7SL41"/>
<feature type="region of interest" description="Disordered" evidence="1">
    <location>
        <begin position="59"/>
        <end position="89"/>
    </location>
</feature>
<gene>
    <name evidence="2" type="ORF">AAFF_G00343820</name>
</gene>
<proteinExistence type="predicted"/>
<name>A0AAD7SL41_9TELE</name>
<protein>
    <submittedName>
        <fullName evidence="2">Uncharacterized protein</fullName>
    </submittedName>
</protein>
<evidence type="ECO:0000256" key="1">
    <source>
        <dbReference type="SAM" id="MobiDB-lite"/>
    </source>
</evidence>
<evidence type="ECO:0000313" key="3">
    <source>
        <dbReference type="Proteomes" id="UP001221898"/>
    </source>
</evidence>
<comment type="caution">
    <text evidence="2">The sequence shown here is derived from an EMBL/GenBank/DDBJ whole genome shotgun (WGS) entry which is preliminary data.</text>
</comment>
<accession>A0AAD7SL41</accession>